<keyword evidence="2" id="KW-1185">Reference proteome</keyword>
<dbReference type="RefSeq" id="WP_023571960.1">
    <property type="nucleotide sequence ID" value="NZ_AVBI01000024.1"/>
</dbReference>
<evidence type="ECO:0000313" key="2">
    <source>
        <dbReference type="Proteomes" id="UP000319848"/>
    </source>
</evidence>
<name>V6RVT4_9FLAO</name>
<dbReference type="AlphaFoldDB" id="V6RVT4"/>
<evidence type="ECO:0000313" key="1">
    <source>
        <dbReference type="EMBL" id="TWI11822.1"/>
    </source>
</evidence>
<comment type="caution">
    <text evidence="1">The sequence shown here is derived from an EMBL/GenBank/DDBJ whole genome shotgun (WGS) entry which is preliminary data.</text>
</comment>
<dbReference type="EMBL" id="VLKQ01000008">
    <property type="protein sequence ID" value="TWI11822.1"/>
    <property type="molecule type" value="Genomic_DNA"/>
</dbReference>
<reference evidence="1 2" key="1">
    <citation type="journal article" date="2015" name="Stand. Genomic Sci.">
        <title>Genomic Encyclopedia of Bacterial and Archaeal Type Strains, Phase III: the genomes of soil and plant-associated and newly described type strains.</title>
        <authorList>
            <person name="Whitman W.B."/>
            <person name="Woyke T."/>
            <person name="Klenk H.P."/>
            <person name="Zhou Y."/>
            <person name="Lilburn T.G."/>
            <person name="Beck B.J."/>
            <person name="De Vos P."/>
            <person name="Vandamme P."/>
            <person name="Eisen J.A."/>
            <person name="Garrity G."/>
            <person name="Hugenholtz P."/>
            <person name="Kyrpides N.C."/>
        </authorList>
    </citation>
    <scope>NUCLEOTIDE SEQUENCE [LARGE SCALE GENOMIC DNA]</scope>
    <source>
        <strain evidence="1 2">CGMCC 1.7270</strain>
    </source>
</reference>
<dbReference type="Proteomes" id="UP000319848">
    <property type="component" value="Unassembled WGS sequence"/>
</dbReference>
<sequence length="93" mass="10370">MALIGNYGFTTVAEDEFEFTFEIPNNCNFTTHYDATKKINTVTVQLNSGQSQPSTTFVTETYTFTGDNGVLDLRFAQVLNGVTNTKPKIIVNY</sequence>
<dbReference type="OrthoDB" id="1376522at2"/>
<proteinExistence type="predicted"/>
<dbReference type="STRING" id="1341154.FCR2A7T_28840"/>
<organism evidence="1 2">
    <name type="scientific">Flavobacterium cauense R2A-7</name>
    <dbReference type="NCBI Taxonomy" id="1341154"/>
    <lineage>
        <taxon>Bacteria</taxon>
        <taxon>Pseudomonadati</taxon>
        <taxon>Bacteroidota</taxon>
        <taxon>Flavobacteriia</taxon>
        <taxon>Flavobacteriales</taxon>
        <taxon>Flavobacteriaceae</taxon>
        <taxon>Flavobacterium</taxon>
    </lineage>
</organism>
<gene>
    <name evidence="1" type="ORF">IP98_01991</name>
</gene>
<protein>
    <submittedName>
        <fullName evidence="1">Uncharacterized protein</fullName>
    </submittedName>
</protein>
<accession>V6RVT4</accession>